<accession>A0ABQ3X7F4</accession>
<gene>
    <name evidence="3" type="ORF">Aco03nite_028470</name>
</gene>
<evidence type="ECO:0000259" key="2">
    <source>
        <dbReference type="PROSITE" id="PS50894"/>
    </source>
</evidence>
<dbReference type="Gene3D" id="1.20.120.160">
    <property type="entry name" value="HPT domain"/>
    <property type="match status" value="1"/>
</dbReference>
<keyword evidence="4" id="KW-1185">Reference proteome</keyword>
<feature type="domain" description="HPt" evidence="2">
    <location>
        <begin position="1"/>
        <end position="76"/>
    </location>
</feature>
<dbReference type="RefSeq" id="WP_203795640.1">
    <property type="nucleotide sequence ID" value="NZ_BAAAQE010000035.1"/>
</dbReference>
<dbReference type="Pfam" id="PF01627">
    <property type="entry name" value="Hpt"/>
    <property type="match status" value="1"/>
</dbReference>
<protein>
    <recommendedName>
        <fullName evidence="2">HPt domain-containing protein</fullName>
    </recommendedName>
</protein>
<evidence type="ECO:0000313" key="3">
    <source>
        <dbReference type="EMBL" id="GID54443.1"/>
    </source>
</evidence>
<name>A0ABQ3X7F4_9ACTN</name>
<evidence type="ECO:0000256" key="1">
    <source>
        <dbReference type="PROSITE-ProRule" id="PRU00110"/>
    </source>
</evidence>
<dbReference type="SUPFAM" id="SSF47226">
    <property type="entry name" value="Histidine-containing phosphotransfer domain, HPT domain"/>
    <property type="match status" value="1"/>
</dbReference>
<dbReference type="InterPro" id="IPR036641">
    <property type="entry name" value="HPT_dom_sf"/>
</dbReference>
<dbReference type="EMBL" id="BOMG01000041">
    <property type="protein sequence ID" value="GID54443.1"/>
    <property type="molecule type" value="Genomic_DNA"/>
</dbReference>
<keyword evidence="1" id="KW-0597">Phosphoprotein</keyword>
<dbReference type="InterPro" id="IPR008207">
    <property type="entry name" value="Sig_transdc_His_kin_Hpt_dom"/>
</dbReference>
<proteinExistence type="predicted"/>
<dbReference type="Proteomes" id="UP000612282">
    <property type="component" value="Unassembled WGS sequence"/>
</dbReference>
<organism evidence="3 4">
    <name type="scientific">Actinoplanes couchii</name>
    <dbReference type="NCBI Taxonomy" id="403638"/>
    <lineage>
        <taxon>Bacteria</taxon>
        <taxon>Bacillati</taxon>
        <taxon>Actinomycetota</taxon>
        <taxon>Actinomycetes</taxon>
        <taxon>Micromonosporales</taxon>
        <taxon>Micromonosporaceae</taxon>
        <taxon>Actinoplanes</taxon>
    </lineage>
</organism>
<reference evidence="3 4" key="1">
    <citation type="submission" date="2021-01" db="EMBL/GenBank/DDBJ databases">
        <title>Whole genome shotgun sequence of Actinoplanes couchii NBRC 106145.</title>
        <authorList>
            <person name="Komaki H."/>
            <person name="Tamura T."/>
        </authorList>
    </citation>
    <scope>NUCLEOTIDE SEQUENCE [LARGE SCALE GENOMIC DNA]</scope>
    <source>
        <strain evidence="3 4">NBRC 106145</strain>
    </source>
</reference>
<dbReference type="PROSITE" id="PS50894">
    <property type="entry name" value="HPT"/>
    <property type="match status" value="1"/>
</dbReference>
<evidence type="ECO:0000313" key="4">
    <source>
        <dbReference type="Proteomes" id="UP000612282"/>
    </source>
</evidence>
<comment type="caution">
    <text evidence="3">The sequence shown here is derived from an EMBL/GenBank/DDBJ whole genome shotgun (WGS) entry which is preliminary data.</text>
</comment>
<feature type="modified residue" description="Phosphohistidine" evidence="1">
    <location>
        <position position="18"/>
    </location>
</feature>
<sequence length="79" mass="8206">MQQALAFDDADRLRVESHQLMGVLANLGATDAAAACGRVETDARAGDLAAAVASFTDARPAITTARAAAVRLRRAPVTR</sequence>